<evidence type="ECO:0000313" key="1">
    <source>
        <dbReference type="EMBL" id="CAG8752776.1"/>
    </source>
</evidence>
<comment type="caution">
    <text evidence="1">The sequence shown here is derived from an EMBL/GenBank/DDBJ whole genome shotgun (WGS) entry which is preliminary data.</text>
</comment>
<organism evidence="1 2">
    <name type="scientific">Dentiscutata heterogama</name>
    <dbReference type="NCBI Taxonomy" id="1316150"/>
    <lineage>
        <taxon>Eukaryota</taxon>
        <taxon>Fungi</taxon>
        <taxon>Fungi incertae sedis</taxon>
        <taxon>Mucoromycota</taxon>
        <taxon>Glomeromycotina</taxon>
        <taxon>Glomeromycetes</taxon>
        <taxon>Diversisporales</taxon>
        <taxon>Gigasporaceae</taxon>
        <taxon>Dentiscutata</taxon>
    </lineage>
</organism>
<feature type="non-terminal residue" evidence="1">
    <location>
        <position position="1"/>
    </location>
</feature>
<accession>A0ACA9QIH1</accession>
<evidence type="ECO:0000313" key="2">
    <source>
        <dbReference type="Proteomes" id="UP000789702"/>
    </source>
</evidence>
<keyword evidence="2" id="KW-1185">Reference proteome</keyword>
<name>A0ACA9QIH1_9GLOM</name>
<proteinExistence type="predicted"/>
<reference evidence="1" key="1">
    <citation type="submission" date="2021-06" db="EMBL/GenBank/DDBJ databases">
        <authorList>
            <person name="Kallberg Y."/>
            <person name="Tangrot J."/>
            <person name="Rosling A."/>
        </authorList>
    </citation>
    <scope>NUCLEOTIDE SEQUENCE</scope>
    <source>
        <strain evidence="1">IL203A</strain>
    </source>
</reference>
<sequence>HQKEHKQQVRKEAKSDKKEMTNEIHEKKCKTDKETPRNKIIKDI</sequence>
<protein>
    <submittedName>
        <fullName evidence="1">3950_t:CDS:1</fullName>
    </submittedName>
</protein>
<dbReference type="Proteomes" id="UP000789702">
    <property type="component" value="Unassembled WGS sequence"/>
</dbReference>
<dbReference type="EMBL" id="CAJVPU010046998">
    <property type="protein sequence ID" value="CAG8752776.1"/>
    <property type="molecule type" value="Genomic_DNA"/>
</dbReference>
<gene>
    <name evidence="1" type="ORF">DHETER_LOCUS14750</name>
</gene>